<organism evidence="1 2">
    <name type="scientific">Caerostris extrusa</name>
    <name type="common">Bark spider</name>
    <name type="synonym">Caerostris bankana</name>
    <dbReference type="NCBI Taxonomy" id="172846"/>
    <lineage>
        <taxon>Eukaryota</taxon>
        <taxon>Metazoa</taxon>
        <taxon>Ecdysozoa</taxon>
        <taxon>Arthropoda</taxon>
        <taxon>Chelicerata</taxon>
        <taxon>Arachnida</taxon>
        <taxon>Araneae</taxon>
        <taxon>Araneomorphae</taxon>
        <taxon>Entelegynae</taxon>
        <taxon>Araneoidea</taxon>
        <taxon>Araneidae</taxon>
        <taxon>Caerostris</taxon>
    </lineage>
</organism>
<dbReference type="Proteomes" id="UP001054945">
    <property type="component" value="Unassembled WGS sequence"/>
</dbReference>
<keyword evidence="2" id="KW-1185">Reference proteome</keyword>
<gene>
    <name evidence="1" type="ORF">CEXT_725631</name>
</gene>
<dbReference type="EMBL" id="BPLR01017063">
    <property type="protein sequence ID" value="GIY88405.1"/>
    <property type="molecule type" value="Genomic_DNA"/>
</dbReference>
<dbReference type="AlphaFoldDB" id="A0AAV4WZR4"/>
<protein>
    <submittedName>
        <fullName evidence="1">Uncharacterized protein</fullName>
    </submittedName>
</protein>
<reference evidence="1 2" key="1">
    <citation type="submission" date="2021-06" db="EMBL/GenBank/DDBJ databases">
        <title>Caerostris extrusa draft genome.</title>
        <authorList>
            <person name="Kono N."/>
            <person name="Arakawa K."/>
        </authorList>
    </citation>
    <scope>NUCLEOTIDE SEQUENCE [LARGE SCALE GENOMIC DNA]</scope>
</reference>
<sequence length="103" mass="11890">MSLIKNRGNFKRHPLRKITSSPSIARCILSLLRQPDMHILLSHDPNGMEKTRRRVRWAEYVVEEAKSGMGFGSIFIRLIPLNIEEEEVCLLVEEPLSSFQKTV</sequence>
<comment type="caution">
    <text evidence="1">The sequence shown here is derived from an EMBL/GenBank/DDBJ whole genome shotgun (WGS) entry which is preliminary data.</text>
</comment>
<accession>A0AAV4WZR4</accession>
<evidence type="ECO:0000313" key="2">
    <source>
        <dbReference type="Proteomes" id="UP001054945"/>
    </source>
</evidence>
<evidence type="ECO:0000313" key="1">
    <source>
        <dbReference type="EMBL" id="GIY88405.1"/>
    </source>
</evidence>
<name>A0AAV4WZR4_CAEEX</name>
<proteinExistence type="predicted"/>